<sequence>MHSGDQDFLYSFLSASNGRQYLSSDRKKSKRCLRSSYWPTHLMDGWARLLHDIRRSTGAAPTDDCPTWESTDPPPRLLRHLAAAHSVALLPPSLHLPSHKHL</sequence>
<evidence type="ECO:0000313" key="1">
    <source>
        <dbReference type="EMBL" id="MPC57399.1"/>
    </source>
</evidence>
<dbReference type="AlphaFoldDB" id="A0A5B7GIR3"/>
<proteinExistence type="predicted"/>
<gene>
    <name evidence="1" type="ORF">E2C01_051378</name>
</gene>
<name>A0A5B7GIR3_PORTR</name>
<organism evidence="1 2">
    <name type="scientific">Portunus trituberculatus</name>
    <name type="common">Swimming crab</name>
    <name type="synonym">Neptunus trituberculatus</name>
    <dbReference type="NCBI Taxonomy" id="210409"/>
    <lineage>
        <taxon>Eukaryota</taxon>
        <taxon>Metazoa</taxon>
        <taxon>Ecdysozoa</taxon>
        <taxon>Arthropoda</taxon>
        <taxon>Crustacea</taxon>
        <taxon>Multicrustacea</taxon>
        <taxon>Malacostraca</taxon>
        <taxon>Eumalacostraca</taxon>
        <taxon>Eucarida</taxon>
        <taxon>Decapoda</taxon>
        <taxon>Pleocyemata</taxon>
        <taxon>Brachyura</taxon>
        <taxon>Eubrachyura</taxon>
        <taxon>Portunoidea</taxon>
        <taxon>Portunidae</taxon>
        <taxon>Portuninae</taxon>
        <taxon>Portunus</taxon>
    </lineage>
</organism>
<reference evidence="1 2" key="1">
    <citation type="submission" date="2019-05" db="EMBL/GenBank/DDBJ databases">
        <title>Another draft genome of Portunus trituberculatus and its Hox gene families provides insights of decapod evolution.</title>
        <authorList>
            <person name="Jeong J.-H."/>
            <person name="Song I."/>
            <person name="Kim S."/>
            <person name="Choi T."/>
            <person name="Kim D."/>
            <person name="Ryu S."/>
            <person name="Kim W."/>
        </authorList>
    </citation>
    <scope>NUCLEOTIDE SEQUENCE [LARGE SCALE GENOMIC DNA]</scope>
    <source>
        <tissue evidence="1">Muscle</tissue>
    </source>
</reference>
<dbReference type="Proteomes" id="UP000324222">
    <property type="component" value="Unassembled WGS sequence"/>
</dbReference>
<keyword evidence="2" id="KW-1185">Reference proteome</keyword>
<evidence type="ECO:0000313" key="2">
    <source>
        <dbReference type="Proteomes" id="UP000324222"/>
    </source>
</evidence>
<comment type="caution">
    <text evidence="1">The sequence shown here is derived from an EMBL/GenBank/DDBJ whole genome shotgun (WGS) entry which is preliminary data.</text>
</comment>
<dbReference type="EMBL" id="VSRR010014755">
    <property type="protein sequence ID" value="MPC57399.1"/>
    <property type="molecule type" value="Genomic_DNA"/>
</dbReference>
<accession>A0A5B7GIR3</accession>
<protein>
    <submittedName>
        <fullName evidence="1">Uncharacterized protein</fullName>
    </submittedName>
</protein>